<feature type="compositionally biased region" description="Low complexity" evidence="1">
    <location>
        <begin position="355"/>
        <end position="365"/>
    </location>
</feature>
<feature type="compositionally biased region" description="Low complexity" evidence="1">
    <location>
        <begin position="417"/>
        <end position="428"/>
    </location>
</feature>
<dbReference type="Proteomes" id="UP000467428">
    <property type="component" value="Chromosome"/>
</dbReference>
<evidence type="ECO:0000256" key="1">
    <source>
        <dbReference type="SAM" id="MobiDB-lite"/>
    </source>
</evidence>
<proteinExistence type="predicted"/>
<geneLocation type="plasmid" evidence="4">
    <name>pjcm18538 dna</name>
</geneLocation>
<dbReference type="AlphaFoldDB" id="A0A7I7S5I9"/>
<evidence type="ECO:0000313" key="3">
    <source>
        <dbReference type="EMBL" id="BBY51549.1"/>
    </source>
</evidence>
<dbReference type="EMBL" id="AP022593">
    <property type="protein sequence ID" value="BBY51549.1"/>
    <property type="molecule type" value="Genomic_DNA"/>
</dbReference>
<accession>A0A7I7S5I9</accession>
<name>A0A7I7S5I9_9MYCO</name>
<feature type="compositionally biased region" description="Low complexity" evidence="1">
    <location>
        <begin position="372"/>
        <end position="391"/>
    </location>
</feature>
<organism evidence="3 4">
    <name type="scientific">Mycolicibacterium arabiense</name>
    <dbReference type="NCBI Taxonomy" id="1286181"/>
    <lineage>
        <taxon>Bacteria</taxon>
        <taxon>Bacillati</taxon>
        <taxon>Actinomycetota</taxon>
        <taxon>Actinomycetes</taxon>
        <taxon>Mycobacteriales</taxon>
        <taxon>Mycobacteriaceae</taxon>
        <taxon>Mycolicibacterium</taxon>
    </lineage>
</organism>
<feature type="region of interest" description="Disordered" evidence="1">
    <location>
        <begin position="332"/>
        <end position="472"/>
    </location>
</feature>
<feature type="compositionally biased region" description="Low complexity" evidence="1">
    <location>
        <begin position="436"/>
        <end position="472"/>
    </location>
</feature>
<feature type="compositionally biased region" description="Basic and acidic residues" evidence="1">
    <location>
        <begin position="398"/>
        <end position="413"/>
    </location>
</feature>
<keyword evidence="2" id="KW-0472">Membrane</keyword>
<feature type="transmembrane region" description="Helical" evidence="2">
    <location>
        <begin position="53"/>
        <end position="72"/>
    </location>
</feature>
<evidence type="ECO:0008006" key="5">
    <source>
        <dbReference type="Google" id="ProtNLM"/>
    </source>
</evidence>
<evidence type="ECO:0000256" key="2">
    <source>
        <dbReference type="SAM" id="Phobius"/>
    </source>
</evidence>
<gene>
    <name evidence="3" type="ORF">MARA_50170</name>
</gene>
<protein>
    <recommendedName>
        <fullName evidence="5">PE-PGRS family protein</fullName>
    </recommendedName>
</protein>
<sequence length="472" mass="47390">MWQRLPSVIRTHFARFRTSPNLLMGKFCSPGDQIDRTKGFRTDMSMQMALRPYVTAGIALVGASVIAVAPIAPHPDVQLPAVQLSAAIDNPIEVFTPVVDAAGTWLTNTIRSEIANPFPILHQIVTNQITTAGQLLQAVNAGGAALGDLAAGLPATLQIAFSKLAVGDVNGAIDSVIASGLNPIVNLITGVWTPLQDVLQRPFAVGQALVPALFNAGLSLALAAVASTVGIGFDTGLKPLVQQIVSSTQSVLNAVTTLNPINVLNAIQHGFADVALNVFAQLDSFTTGTLPFIRDSIIAALQATPAATLTATVATAPDTAAAVEDPAENTTAAIAPGDSDATGEASPADPPPTDESPSTPAATTSTDEEATDTVPADVETTDETAGTAAGTDDAESDSTIKDSLTRDSVKAEPGKVGADAAGSASGGSDPTGDEPAGATTGASTDADSAGGSTSDNGSDSDSGDGASSSSDA</sequence>
<dbReference type="KEGG" id="marz:MARA_50170"/>
<evidence type="ECO:0000313" key="4">
    <source>
        <dbReference type="Proteomes" id="UP000467428"/>
    </source>
</evidence>
<keyword evidence="2" id="KW-1133">Transmembrane helix</keyword>
<keyword evidence="2" id="KW-0812">Transmembrane</keyword>
<reference evidence="3 4" key="1">
    <citation type="journal article" date="2019" name="Emerg. Microbes Infect.">
        <title>Comprehensive subspecies identification of 175 nontuberculous mycobacteria species based on 7547 genomic profiles.</title>
        <authorList>
            <person name="Matsumoto Y."/>
            <person name="Kinjo T."/>
            <person name="Motooka D."/>
            <person name="Nabeya D."/>
            <person name="Jung N."/>
            <person name="Uechi K."/>
            <person name="Horii T."/>
            <person name="Iida T."/>
            <person name="Fujita J."/>
            <person name="Nakamura S."/>
        </authorList>
    </citation>
    <scope>NUCLEOTIDE SEQUENCE [LARGE SCALE GENOMIC DNA]</scope>
    <source>
        <strain evidence="3 4">JCM 18538</strain>
    </source>
</reference>
<keyword evidence="4" id="KW-1185">Reference proteome</keyword>